<dbReference type="InterPro" id="IPR002197">
    <property type="entry name" value="HTH_Fis"/>
</dbReference>
<dbReference type="FunFam" id="1.10.8.60:FF:000014">
    <property type="entry name" value="DNA-binding transcriptional regulator NtrC"/>
    <property type="match status" value="1"/>
</dbReference>
<dbReference type="AlphaFoldDB" id="A0A3B0V5T1"/>
<dbReference type="SMART" id="SM00382">
    <property type="entry name" value="AAA"/>
    <property type="match status" value="1"/>
</dbReference>
<feature type="domain" description="Sigma-54 factor interaction" evidence="7">
    <location>
        <begin position="143"/>
        <end position="372"/>
    </location>
</feature>
<evidence type="ECO:0000256" key="4">
    <source>
        <dbReference type="ARBA" id="ARBA00023125"/>
    </source>
</evidence>
<keyword evidence="2" id="KW-0067">ATP-binding</keyword>
<dbReference type="SUPFAM" id="SSF52540">
    <property type="entry name" value="P-loop containing nucleoside triphosphate hydrolases"/>
    <property type="match status" value="1"/>
</dbReference>
<dbReference type="PANTHER" id="PTHR32071">
    <property type="entry name" value="TRANSCRIPTIONAL REGULATORY PROTEIN"/>
    <property type="match status" value="1"/>
</dbReference>
<dbReference type="SUPFAM" id="SSF46689">
    <property type="entry name" value="Homeodomain-like"/>
    <property type="match status" value="1"/>
</dbReference>
<dbReference type="GO" id="GO:0043565">
    <property type="term" value="F:sequence-specific DNA binding"/>
    <property type="evidence" value="ECO:0007669"/>
    <property type="project" value="InterPro"/>
</dbReference>
<dbReference type="Pfam" id="PF25601">
    <property type="entry name" value="AAA_lid_14"/>
    <property type="match status" value="1"/>
</dbReference>
<organism evidence="9">
    <name type="scientific">hydrothermal vent metagenome</name>
    <dbReference type="NCBI Taxonomy" id="652676"/>
    <lineage>
        <taxon>unclassified sequences</taxon>
        <taxon>metagenomes</taxon>
        <taxon>ecological metagenomes</taxon>
    </lineage>
</organism>
<dbReference type="InterPro" id="IPR011006">
    <property type="entry name" value="CheY-like_superfamily"/>
</dbReference>
<dbReference type="InterPro" id="IPR027417">
    <property type="entry name" value="P-loop_NTPase"/>
</dbReference>
<dbReference type="InterPro" id="IPR025662">
    <property type="entry name" value="Sigma_54_int_dom_ATP-bd_1"/>
</dbReference>
<dbReference type="InterPro" id="IPR009057">
    <property type="entry name" value="Homeodomain-like_sf"/>
</dbReference>
<keyword evidence="6" id="KW-0804">Transcription</keyword>
<dbReference type="CDD" id="cd00156">
    <property type="entry name" value="REC"/>
    <property type="match status" value="1"/>
</dbReference>
<dbReference type="GO" id="GO:0005524">
    <property type="term" value="F:ATP binding"/>
    <property type="evidence" value="ECO:0007669"/>
    <property type="project" value="UniProtKB-KW"/>
</dbReference>
<dbReference type="GO" id="GO:0000160">
    <property type="term" value="P:phosphorelay signal transduction system"/>
    <property type="evidence" value="ECO:0007669"/>
    <property type="project" value="InterPro"/>
</dbReference>
<dbReference type="InterPro" id="IPR025943">
    <property type="entry name" value="Sigma_54_int_dom_ATP-bd_2"/>
</dbReference>
<dbReference type="PROSITE" id="PS00675">
    <property type="entry name" value="SIGMA54_INTERACT_1"/>
    <property type="match status" value="1"/>
</dbReference>
<dbReference type="InterPro" id="IPR002078">
    <property type="entry name" value="Sigma_54_int"/>
</dbReference>
<keyword evidence="3" id="KW-0805">Transcription regulation</keyword>
<evidence type="ECO:0000259" key="7">
    <source>
        <dbReference type="PROSITE" id="PS50045"/>
    </source>
</evidence>
<accession>A0A3B0V5T1</accession>
<dbReference type="SMART" id="SM00448">
    <property type="entry name" value="REC"/>
    <property type="match status" value="1"/>
</dbReference>
<evidence type="ECO:0000256" key="5">
    <source>
        <dbReference type="ARBA" id="ARBA00023159"/>
    </source>
</evidence>
<dbReference type="PRINTS" id="PR01590">
    <property type="entry name" value="HTHFIS"/>
</dbReference>
<reference evidence="9" key="1">
    <citation type="submission" date="2018-06" db="EMBL/GenBank/DDBJ databases">
        <authorList>
            <person name="Zhirakovskaya E."/>
        </authorList>
    </citation>
    <scope>NUCLEOTIDE SEQUENCE</scope>
</reference>
<evidence type="ECO:0000259" key="8">
    <source>
        <dbReference type="PROSITE" id="PS50110"/>
    </source>
</evidence>
<gene>
    <name evidence="9" type="ORF">MNBD_DELTA03-388</name>
</gene>
<dbReference type="Gene3D" id="3.40.50.2300">
    <property type="match status" value="1"/>
</dbReference>
<dbReference type="GO" id="GO:0006355">
    <property type="term" value="P:regulation of DNA-templated transcription"/>
    <property type="evidence" value="ECO:0007669"/>
    <property type="project" value="InterPro"/>
</dbReference>
<keyword evidence="1" id="KW-0547">Nucleotide-binding</keyword>
<dbReference type="InterPro" id="IPR025944">
    <property type="entry name" value="Sigma_54_int_dom_CS"/>
</dbReference>
<dbReference type="Gene3D" id="1.10.10.60">
    <property type="entry name" value="Homeodomain-like"/>
    <property type="match status" value="1"/>
</dbReference>
<keyword evidence="4" id="KW-0238">DNA-binding</keyword>
<dbReference type="PANTHER" id="PTHR32071:SF117">
    <property type="entry name" value="PTS-DEPENDENT DIHYDROXYACETONE KINASE OPERON REGULATORY PROTEIN-RELATED"/>
    <property type="match status" value="1"/>
</dbReference>
<dbReference type="PROSITE" id="PS50045">
    <property type="entry name" value="SIGMA54_INTERACT_4"/>
    <property type="match status" value="1"/>
</dbReference>
<dbReference type="Pfam" id="PF00072">
    <property type="entry name" value="Response_reg"/>
    <property type="match status" value="1"/>
</dbReference>
<dbReference type="Pfam" id="PF00158">
    <property type="entry name" value="Sigma54_activat"/>
    <property type="match status" value="1"/>
</dbReference>
<evidence type="ECO:0000256" key="2">
    <source>
        <dbReference type="ARBA" id="ARBA00022840"/>
    </source>
</evidence>
<sequence>MKKKTILLVDDDSAHRLMLKANLKSEFEIIEAGDGDEVLPVLEQTPIDLIILDLKMRRLSGIETLTALKEAGRYLPVIVLTAFSSVNSAVAAMKEGAADYITKPVDINELKIMIDKVLNYERLQTENALLRKRLDHKFNYGNIIGRSRPMRELFETLALVSPSAATVLIQGESGTGKELVANIIHENSPRKNGPFIKVNCAALHENLLESELFGHEKGAFTGADKMRQGHFERASGGTLFLDEIGDMALTTQAKILRVLQEGECSRLGGDKTIKVDVRLLTATHKNIEEMAAEGNFRQDLFFRLNVVPVHLPPLRDRREDIPVLAKHFLRKFAAQNRKNLRGLHPAAIKSLSEYDWPGNIRELENTMERAVILCLGEQITPAELPAHFPAAHAPESNGPRLGVSQVMSLKDMERELIKTTLKEAGGNKTQTAKSLGITRQTLLNKIKEYHVT</sequence>
<feature type="domain" description="Response regulatory" evidence="8">
    <location>
        <begin position="5"/>
        <end position="118"/>
    </location>
</feature>
<evidence type="ECO:0000256" key="1">
    <source>
        <dbReference type="ARBA" id="ARBA00022741"/>
    </source>
</evidence>
<dbReference type="CDD" id="cd00009">
    <property type="entry name" value="AAA"/>
    <property type="match status" value="1"/>
</dbReference>
<dbReference type="Pfam" id="PF02954">
    <property type="entry name" value="HTH_8"/>
    <property type="match status" value="1"/>
</dbReference>
<protein>
    <submittedName>
        <fullName evidence="9">Two-component system response regulator protein</fullName>
    </submittedName>
</protein>
<evidence type="ECO:0000256" key="3">
    <source>
        <dbReference type="ARBA" id="ARBA00023015"/>
    </source>
</evidence>
<dbReference type="InterPro" id="IPR003593">
    <property type="entry name" value="AAA+_ATPase"/>
</dbReference>
<dbReference type="InterPro" id="IPR001789">
    <property type="entry name" value="Sig_transdc_resp-reg_receiver"/>
</dbReference>
<dbReference type="Gene3D" id="3.40.50.300">
    <property type="entry name" value="P-loop containing nucleotide triphosphate hydrolases"/>
    <property type="match status" value="1"/>
</dbReference>
<dbReference type="PROSITE" id="PS00688">
    <property type="entry name" value="SIGMA54_INTERACT_3"/>
    <property type="match status" value="1"/>
</dbReference>
<dbReference type="SUPFAM" id="SSF52172">
    <property type="entry name" value="CheY-like"/>
    <property type="match status" value="1"/>
</dbReference>
<dbReference type="InterPro" id="IPR058031">
    <property type="entry name" value="AAA_lid_NorR"/>
</dbReference>
<dbReference type="EMBL" id="UOEX01000269">
    <property type="protein sequence ID" value="VAW38918.1"/>
    <property type="molecule type" value="Genomic_DNA"/>
</dbReference>
<dbReference type="Gene3D" id="1.10.8.60">
    <property type="match status" value="1"/>
</dbReference>
<proteinExistence type="predicted"/>
<keyword evidence="5" id="KW-0010">Activator</keyword>
<dbReference type="PROSITE" id="PS50110">
    <property type="entry name" value="RESPONSE_REGULATORY"/>
    <property type="match status" value="1"/>
</dbReference>
<evidence type="ECO:0000313" key="9">
    <source>
        <dbReference type="EMBL" id="VAW38918.1"/>
    </source>
</evidence>
<dbReference type="PROSITE" id="PS00676">
    <property type="entry name" value="SIGMA54_INTERACT_2"/>
    <property type="match status" value="1"/>
</dbReference>
<dbReference type="FunFam" id="3.40.50.300:FF:000006">
    <property type="entry name" value="DNA-binding transcriptional regulator NtrC"/>
    <property type="match status" value="1"/>
</dbReference>
<evidence type="ECO:0000256" key="6">
    <source>
        <dbReference type="ARBA" id="ARBA00023163"/>
    </source>
</evidence>
<name>A0A3B0V5T1_9ZZZZ</name>